<dbReference type="Pfam" id="PF01451">
    <property type="entry name" value="LMWPc"/>
    <property type="match status" value="1"/>
</dbReference>
<feature type="active site" description="Nucleophile" evidence="6">
    <location>
        <position position="8"/>
    </location>
</feature>
<evidence type="ECO:0000313" key="9">
    <source>
        <dbReference type="Proteomes" id="UP000824118"/>
    </source>
</evidence>
<dbReference type="Proteomes" id="UP000824118">
    <property type="component" value="Unassembled WGS sequence"/>
</dbReference>
<organism evidence="8 9">
    <name type="scientific">Candidatus Limousia pullorum</name>
    <dbReference type="NCBI Taxonomy" id="2840860"/>
    <lineage>
        <taxon>Bacteria</taxon>
        <taxon>Bacillati</taxon>
        <taxon>Bacillota</taxon>
        <taxon>Clostridia</taxon>
        <taxon>Eubacteriales</taxon>
        <taxon>Oscillospiraceae</taxon>
        <taxon>Oscillospiraceae incertae sedis</taxon>
        <taxon>Candidatus Limousia</taxon>
    </lineage>
</organism>
<evidence type="ECO:0000256" key="6">
    <source>
        <dbReference type="PIRSR" id="PIRSR617867-1"/>
    </source>
</evidence>
<dbReference type="Gene3D" id="3.40.50.2300">
    <property type="match status" value="1"/>
</dbReference>
<dbReference type="AlphaFoldDB" id="A0A9D1LYM6"/>
<comment type="similarity">
    <text evidence="1">Belongs to the low molecular weight phosphotyrosine protein phosphatase family.</text>
</comment>
<dbReference type="CDD" id="cd16343">
    <property type="entry name" value="LMWPTP"/>
    <property type="match status" value="1"/>
</dbReference>
<name>A0A9D1LYM6_9FIRM</name>
<evidence type="ECO:0000313" key="8">
    <source>
        <dbReference type="EMBL" id="HIU50489.1"/>
    </source>
</evidence>
<feature type="active site" evidence="6">
    <location>
        <position position="14"/>
    </location>
</feature>
<evidence type="ECO:0000256" key="1">
    <source>
        <dbReference type="ARBA" id="ARBA00011063"/>
    </source>
</evidence>
<keyword evidence="4" id="KW-0904">Protein phosphatase</keyword>
<evidence type="ECO:0000256" key="2">
    <source>
        <dbReference type="ARBA" id="ARBA00013064"/>
    </source>
</evidence>
<dbReference type="GO" id="GO:0004725">
    <property type="term" value="F:protein tyrosine phosphatase activity"/>
    <property type="evidence" value="ECO:0007669"/>
    <property type="project" value="UniProtKB-EC"/>
</dbReference>
<sequence length="151" mass="17291">MTKVMFICHGNICRSPMAEFLFKDMVEKLNRKDEFIIASCATSTEEIGNPVHHGTREILSKLGISCKGKYAVQLTKADYDKYDYFIVMDSNNMRNTMRIFKTDPDKKVYKLLDFAGGGNVADPWYTGNFDVTYDDITRGLKGLLKHIDKQK</sequence>
<dbReference type="SMART" id="SM00226">
    <property type="entry name" value="LMWPc"/>
    <property type="match status" value="1"/>
</dbReference>
<dbReference type="InterPro" id="IPR023485">
    <property type="entry name" value="Ptyr_pPase"/>
</dbReference>
<keyword evidence="3" id="KW-0378">Hydrolase</keyword>
<dbReference type="EC" id="3.1.3.48" evidence="2"/>
<proteinExistence type="inferred from homology"/>
<gene>
    <name evidence="8" type="ORF">IAD22_05700</name>
</gene>
<evidence type="ECO:0000259" key="7">
    <source>
        <dbReference type="SMART" id="SM00226"/>
    </source>
</evidence>
<accession>A0A9D1LYM6</accession>
<dbReference type="PRINTS" id="PR00719">
    <property type="entry name" value="LMWPTPASE"/>
</dbReference>
<dbReference type="PANTHER" id="PTHR11717:SF7">
    <property type="entry name" value="LOW MOLECULAR WEIGHT PHOSPHOTYROSINE PROTEIN PHOSPHATASE"/>
    <property type="match status" value="1"/>
</dbReference>
<reference evidence="8" key="2">
    <citation type="journal article" date="2021" name="PeerJ">
        <title>Extensive microbial diversity within the chicken gut microbiome revealed by metagenomics and culture.</title>
        <authorList>
            <person name="Gilroy R."/>
            <person name="Ravi A."/>
            <person name="Getino M."/>
            <person name="Pursley I."/>
            <person name="Horton D.L."/>
            <person name="Alikhan N.F."/>
            <person name="Baker D."/>
            <person name="Gharbi K."/>
            <person name="Hall N."/>
            <person name="Watson M."/>
            <person name="Adriaenssens E.M."/>
            <person name="Foster-Nyarko E."/>
            <person name="Jarju S."/>
            <person name="Secka A."/>
            <person name="Antonio M."/>
            <person name="Oren A."/>
            <person name="Chaudhuri R.R."/>
            <person name="La Ragione R."/>
            <person name="Hildebrand F."/>
            <person name="Pallen M.J."/>
        </authorList>
    </citation>
    <scope>NUCLEOTIDE SEQUENCE</scope>
    <source>
        <strain evidence="8">ChiGjej1B1-1684</strain>
    </source>
</reference>
<dbReference type="InterPro" id="IPR017867">
    <property type="entry name" value="Tyr_phospatase_low_mol_wt"/>
</dbReference>
<feature type="domain" description="Phosphotyrosine protein phosphatase I" evidence="7">
    <location>
        <begin position="2"/>
        <end position="146"/>
    </location>
</feature>
<comment type="catalytic activity">
    <reaction evidence="5">
        <text>O-phospho-L-tyrosyl-[protein] + H2O = L-tyrosyl-[protein] + phosphate</text>
        <dbReference type="Rhea" id="RHEA:10684"/>
        <dbReference type="Rhea" id="RHEA-COMP:10136"/>
        <dbReference type="Rhea" id="RHEA-COMP:20101"/>
        <dbReference type="ChEBI" id="CHEBI:15377"/>
        <dbReference type="ChEBI" id="CHEBI:43474"/>
        <dbReference type="ChEBI" id="CHEBI:46858"/>
        <dbReference type="ChEBI" id="CHEBI:61978"/>
        <dbReference type="EC" id="3.1.3.48"/>
    </reaction>
</comment>
<dbReference type="EMBL" id="DVNG01000085">
    <property type="protein sequence ID" value="HIU50489.1"/>
    <property type="molecule type" value="Genomic_DNA"/>
</dbReference>
<evidence type="ECO:0000256" key="4">
    <source>
        <dbReference type="ARBA" id="ARBA00022912"/>
    </source>
</evidence>
<reference evidence="8" key="1">
    <citation type="submission" date="2020-10" db="EMBL/GenBank/DDBJ databases">
        <authorList>
            <person name="Gilroy R."/>
        </authorList>
    </citation>
    <scope>NUCLEOTIDE SEQUENCE</scope>
    <source>
        <strain evidence="8">ChiGjej1B1-1684</strain>
    </source>
</reference>
<feature type="active site" description="Proton donor" evidence="6">
    <location>
        <position position="122"/>
    </location>
</feature>
<dbReference type="InterPro" id="IPR036196">
    <property type="entry name" value="Ptyr_pPase_sf"/>
</dbReference>
<evidence type="ECO:0000256" key="5">
    <source>
        <dbReference type="ARBA" id="ARBA00051722"/>
    </source>
</evidence>
<dbReference type="PANTHER" id="PTHR11717">
    <property type="entry name" value="LOW MOLECULAR WEIGHT PROTEIN TYROSINE PHOSPHATASE"/>
    <property type="match status" value="1"/>
</dbReference>
<evidence type="ECO:0000256" key="3">
    <source>
        <dbReference type="ARBA" id="ARBA00022801"/>
    </source>
</evidence>
<dbReference type="SUPFAM" id="SSF52788">
    <property type="entry name" value="Phosphotyrosine protein phosphatases I"/>
    <property type="match status" value="1"/>
</dbReference>
<protein>
    <recommendedName>
        <fullName evidence="2">protein-tyrosine-phosphatase</fullName>
        <ecNumber evidence="2">3.1.3.48</ecNumber>
    </recommendedName>
</protein>
<dbReference type="InterPro" id="IPR050438">
    <property type="entry name" value="LMW_PTPase"/>
</dbReference>
<comment type="caution">
    <text evidence="8">The sequence shown here is derived from an EMBL/GenBank/DDBJ whole genome shotgun (WGS) entry which is preliminary data.</text>
</comment>